<keyword evidence="2" id="KW-1185">Reference proteome</keyword>
<evidence type="ECO:0000313" key="1">
    <source>
        <dbReference type="EMBL" id="KAH6927220.1"/>
    </source>
</evidence>
<gene>
    <name evidence="1" type="ORF">HPB50_000852</name>
</gene>
<dbReference type="Proteomes" id="UP000821845">
    <property type="component" value="Chromosome 6"/>
</dbReference>
<name>A0ACB7RXH2_HYAAI</name>
<reference evidence="1" key="1">
    <citation type="submission" date="2020-05" db="EMBL/GenBank/DDBJ databases">
        <title>Large-scale comparative analyses of tick genomes elucidate their genetic diversity and vector capacities.</title>
        <authorList>
            <person name="Jia N."/>
            <person name="Wang J."/>
            <person name="Shi W."/>
            <person name="Du L."/>
            <person name="Sun Y."/>
            <person name="Zhan W."/>
            <person name="Jiang J."/>
            <person name="Wang Q."/>
            <person name="Zhang B."/>
            <person name="Ji P."/>
            <person name="Sakyi L.B."/>
            <person name="Cui X."/>
            <person name="Yuan T."/>
            <person name="Jiang B."/>
            <person name="Yang W."/>
            <person name="Lam T.T.-Y."/>
            <person name="Chang Q."/>
            <person name="Ding S."/>
            <person name="Wang X."/>
            <person name="Zhu J."/>
            <person name="Ruan X."/>
            <person name="Zhao L."/>
            <person name="Wei J."/>
            <person name="Que T."/>
            <person name="Du C."/>
            <person name="Cheng J."/>
            <person name="Dai P."/>
            <person name="Han X."/>
            <person name="Huang E."/>
            <person name="Gao Y."/>
            <person name="Liu J."/>
            <person name="Shao H."/>
            <person name="Ye R."/>
            <person name="Li L."/>
            <person name="Wei W."/>
            <person name="Wang X."/>
            <person name="Wang C."/>
            <person name="Yang T."/>
            <person name="Huo Q."/>
            <person name="Li W."/>
            <person name="Guo W."/>
            <person name="Chen H."/>
            <person name="Zhou L."/>
            <person name="Ni X."/>
            <person name="Tian J."/>
            <person name="Zhou Y."/>
            <person name="Sheng Y."/>
            <person name="Liu T."/>
            <person name="Pan Y."/>
            <person name="Xia L."/>
            <person name="Li J."/>
            <person name="Zhao F."/>
            <person name="Cao W."/>
        </authorList>
    </citation>
    <scope>NUCLEOTIDE SEQUENCE</scope>
    <source>
        <strain evidence="1">Hyas-2018</strain>
    </source>
</reference>
<protein>
    <submittedName>
        <fullName evidence="1">Uncharacterized protein</fullName>
    </submittedName>
</protein>
<organism evidence="1 2">
    <name type="scientific">Hyalomma asiaticum</name>
    <name type="common">Tick</name>
    <dbReference type="NCBI Taxonomy" id="266040"/>
    <lineage>
        <taxon>Eukaryota</taxon>
        <taxon>Metazoa</taxon>
        <taxon>Ecdysozoa</taxon>
        <taxon>Arthropoda</taxon>
        <taxon>Chelicerata</taxon>
        <taxon>Arachnida</taxon>
        <taxon>Acari</taxon>
        <taxon>Parasitiformes</taxon>
        <taxon>Ixodida</taxon>
        <taxon>Ixodoidea</taxon>
        <taxon>Ixodidae</taxon>
        <taxon>Hyalomminae</taxon>
        <taxon>Hyalomma</taxon>
    </lineage>
</organism>
<proteinExistence type="predicted"/>
<accession>A0ACB7RXH2</accession>
<comment type="caution">
    <text evidence="1">The sequence shown here is derived from an EMBL/GenBank/DDBJ whole genome shotgun (WGS) entry which is preliminary data.</text>
</comment>
<dbReference type="EMBL" id="CM023486">
    <property type="protein sequence ID" value="KAH6927220.1"/>
    <property type="molecule type" value="Genomic_DNA"/>
</dbReference>
<evidence type="ECO:0000313" key="2">
    <source>
        <dbReference type="Proteomes" id="UP000821845"/>
    </source>
</evidence>
<sequence>MRTSLFASLILHPISVISGAEKPRASLCLAQEDNFRRRYVRLVRDICLWLSSEEMQRRSRGAVQCIDLQRHQRTRRVSAFGYALYPPGRGGVYTTQLDAFVTLEKNEKRKEDGGGAAEQTQSAKPKQHRRKRRGAPPTTATLKRRSNGTPPFPGSFPDAIVDLVSSGRGEKRAPLTRRDGSCRLAAAQNQQEASTSK</sequence>